<dbReference type="SUPFAM" id="SSF142433">
    <property type="entry name" value="CinA-like"/>
    <property type="match status" value="1"/>
</dbReference>
<dbReference type="InterPro" id="IPR050101">
    <property type="entry name" value="CinA"/>
</dbReference>
<evidence type="ECO:0000313" key="3">
    <source>
        <dbReference type="EMBL" id="EGL81915.1"/>
    </source>
</evidence>
<evidence type="ECO:0000313" key="4">
    <source>
        <dbReference type="Proteomes" id="UP000010716"/>
    </source>
</evidence>
<dbReference type="Gene3D" id="3.40.980.10">
    <property type="entry name" value="MoaB/Mog-like domain"/>
    <property type="match status" value="1"/>
</dbReference>
<dbReference type="SUPFAM" id="SSF53218">
    <property type="entry name" value="Molybdenum cofactor biosynthesis proteins"/>
    <property type="match status" value="1"/>
</dbReference>
<dbReference type="SMART" id="SM00852">
    <property type="entry name" value="MoCF_biosynth"/>
    <property type="match status" value="1"/>
</dbReference>
<dbReference type="HAMAP" id="MF_00226_B">
    <property type="entry name" value="CinA_B"/>
    <property type="match status" value="1"/>
</dbReference>
<protein>
    <recommendedName>
        <fullName evidence="1">Putative competence-damage inducible protein</fullName>
    </recommendedName>
</protein>
<dbReference type="Pfam" id="PF18146">
    <property type="entry name" value="CinA_KH"/>
    <property type="match status" value="1"/>
</dbReference>
<dbReference type="NCBIfam" id="TIGR00177">
    <property type="entry name" value="molyb_syn"/>
    <property type="match status" value="1"/>
</dbReference>
<dbReference type="InterPro" id="IPR001453">
    <property type="entry name" value="MoaB/Mog_dom"/>
</dbReference>
<dbReference type="InterPro" id="IPR008136">
    <property type="entry name" value="CinA_C"/>
</dbReference>
<dbReference type="Pfam" id="PF02464">
    <property type="entry name" value="CinA"/>
    <property type="match status" value="1"/>
</dbReference>
<gene>
    <name evidence="1" type="primary">cinA</name>
    <name evidence="3" type="ORF">CathTA2_2571</name>
</gene>
<comment type="caution">
    <text evidence="3">The sequence shown here is derived from an EMBL/GenBank/DDBJ whole genome shotgun (WGS) entry which is preliminary data.</text>
</comment>
<dbReference type="EMBL" id="AFCE01000159">
    <property type="protein sequence ID" value="EGL81915.1"/>
    <property type="molecule type" value="Genomic_DNA"/>
</dbReference>
<dbReference type="Gene3D" id="3.90.950.20">
    <property type="entry name" value="CinA-like"/>
    <property type="match status" value="1"/>
</dbReference>
<dbReference type="Gene3D" id="3.30.70.2860">
    <property type="match status" value="1"/>
</dbReference>
<dbReference type="InterPro" id="IPR041424">
    <property type="entry name" value="CinA_KH"/>
</dbReference>
<proteinExistence type="inferred from homology"/>
<dbReference type="InterPro" id="IPR036425">
    <property type="entry name" value="MoaB/Mog-like_dom_sf"/>
</dbReference>
<comment type="similarity">
    <text evidence="1">Belongs to the CinA family.</text>
</comment>
<dbReference type="OrthoDB" id="9801454at2"/>
<organism evidence="3 4">
    <name type="scientific">Caldalkalibacillus thermarum (strain TA2.A1)</name>
    <dbReference type="NCBI Taxonomy" id="986075"/>
    <lineage>
        <taxon>Bacteria</taxon>
        <taxon>Bacillati</taxon>
        <taxon>Bacillota</taxon>
        <taxon>Bacilli</taxon>
        <taxon>Bacillales</taxon>
        <taxon>Bacillaceae</taxon>
        <taxon>Caldalkalibacillus</taxon>
    </lineage>
</organism>
<dbReference type="eggNOG" id="COG1546">
    <property type="taxonomic scope" value="Bacteria"/>
</dbReference>
<dbReference type="InterPro" id="IPR036653">
    <property type="entry name" value="CinA-like_C"/>
</dbReference>
<dbReference type="CDD" id="cd00885">
    <property type="entry name" value="cinA"/>
    <property type="match status" value="1"/>
</dbReference>
<dbReference type="RefSeq" id="WP_007505965.1">
    <property type="nucleotide sequence ID" value="NZ_AFCE01000159.1"/>
</dbReference>
<sequence>MKAEIIAVGTELLLGQIVNTNAQFLSEQLNAQGISVYFHSVVGDNPDRLAAQLAIAHSRSDLVLLTGGLGPTKDDLTKEVVARHVGRSLKLEPQALKRIQRFFEARQMPMTENNKRQALIIDGARVFPNETGLAPGMAVKHEGVHYLLFPGPPGELKPMYFKYARPYLVELSPDQHVVHSKVMRFCGIGESALESRLLDLIDNQTNPTIAPLAKEGEVTLRLTSFAKSKADAEQKMASLIREIQARVGKYQYGWDEETLEEVLVRQLHHNNLTVAAAESCTGGLVCHSITRVNGASQVFPGGIVCYANDVKMGELGVPPEVLGQDGAISERTARILAEEVRKKFKTDLGVSVTGVAGPEQQERKPVGLVFIGVAGEHKTRVYKVNVGGSRHTVQTRAAKLALFYLIRTVEELVGNQSG</sequence>
<name>F5L9R6_CALTT</name>
<dbReference type="NCBIfam" id="TIGR00200">
    <property type="entry name" value="cinA_nterm"/>
    <property type="match status" value="1"/>
</dbReference>
<accession>F5L9R6</accession>
<dbReference type="PANTHER" id="PTHR13939:SF0">
    <property type="entry name" value="NMN AMIDOHYDROLASE-LIKE PROTEIN YFAY"/>
    <property type="match status" value="1"/>
</dbReference>
<dbReference type="PIRSF" id="PIRSF006728">
    <property type="entry name" value="CinA"/>
    <property type="match status" value="1"/>
</dbReference>
<dbReference type="Pfam" id="PF00994">
    <property type="entry name" value="MoCF_biosynth"/>
    <property type="match status" value="1"/>
</dbReference>
<evidence type="ECO:0000256" key="1">
    <source>
        <dbReference type="HAMAP-Rule" id="MF_00226"/>
    </source>
</evidence>
<dbReference type="eggNOG" id="COG1058">
    <property type="taxonomic scope" value="Bacteria"/>
</dbReference>
<dbReference type="NCBIfam" id="NF001813">
    <property type="entry name" value="PRK00549.1"/>
    <property type="match status" value="1"/>
</dbReference>
<dbReference type="AlphaFoldDB" id="F5L9R6"/>
<dbReference type="Proteomes" id="UP000010716">
    <property type="component" value="Unassembled WGS sequence"/>
</dbReference>
<dbReference type="NCBIfam" id="TIGR00199">
    <property type="entry name" value="PncC_domain"/>
    <property type="match status" value="1"/>
</dbReference>
<dbReference type="InterPro" id="IPR008135">
    <property type="entry name" value="Competence-induced_CinA"/>
</dbReference>
<evidence type="ECO:0000259" key="2">
    <source>
        <dbReference type="SMART" id="SM00852"/>
    </source>
</evidence>
<feature type="domain" description="MoaB/Mog" evidence="2">
    <location>
        <begin position="4"/>
        <end position="170"/>
    </location>
</feature>
<dbReference type="PANTHER" id="PTHR13939">
    <property type="entry name" value="NICOTINAMIDE-NUCLEOTIDE AMIDOHYDROLASE PNCC"/>
    <property type="match status" value="1"/>
</dbReference>
<reference evidence="3 4" key="1">
    <citation type="journal article" date="2011" name="J. Bacteriol.">
        <title>Draft genome sequence of the thermoalkaliphilic Caldalkalibacillus thermarum strain TA2.A1.</title>
        <authorList>
            <person name="Kalamorz F."/>
            <person name="Keis S."/>
            <person name="McMillan D.G."/>
            <person name="Olsson K."/>
            <person name="Stanton J.A."/>
            <person name="Stockwell P."/>
            <person name="Black M.A."/>
            <person name="Klingeman D.M."/>
            <person name="Land M.L."/>
            <person name="Han C.S."/>
            <person name="Martin S.L."/>
            <person name="Becher S.A."/>
            <person name="Peddie C.J."/>
            <person name="Morgan H.W."/>
            <person name="Matthies D."/>
            <person name="Preiss L."/>
            <person name="Meier T."/>
            <person name="Brown S.D."/>
            <person name="Cook G.M."/>
        </authorList>
    </citation>
    <scope>NUCLEOTIDE SEQUENCE [LARGE SCALE GENOMIC DNA]</scope>
    <source>
        <strain evidence="3 4">TA2.A1</strain>
    </source>
</reference>